<dbReference type="InterPro" id="IPR039226">
    <property type="entry name" value="Ski3/TTC37"/>
</dbReference>
<evidence type="ECO:0000256" key="4">
    <source>
        <dbReference type="SAM" id="SignalP"/>
    </source>
</evidence>
<dbReference type="KEGG" id="fat:DVK85_05550"/>
<dbReference type="SUPFAM" id="SSF48452">
    <property type="entry name" value="TPR-like"/>
    <property type="match status" value="2"/>
</dbReference>
<dbReference type="InterPro" id="IPR011990">
    <property type="entry name" value="TPR-like_helical_dom_sf"/>
</dbReference>
<dbReference type="GO" id="GO:0006401">
    <property type="term" value="P:RNA catabolic process"/>
    <property type="evidence" value="ECO:0007669"/>
    <property type="project" value="InterPro"/>
</dbReference>
<dbReference type="AlphaFoldDB" id="A0A345HAW5"/>
<keyword evidence="2 3" id="KW-0802">TPR repeat</keyword>
<feature type="chain" id="PRO_5017039354" evidence="4">
    <location>
        <begin position="25"/>
        <end position="454"/>
    </location>
</feature>
<evidence type="ECO:0000256" key="1">
    <source>
        <dbReference type="ARBA" id="ARBA00022737"/>
    </source>
</evidence>
<evidence type="ECO:0000313" key="6">
    <source>
        <dbReference type="Proteomes" id="UP000253951"/>
    </source>
</evidence>
<dbReference type="Gene3D" id="1.25.40.10">
    <property type="entry name" value="Tetratricopeptide repeat domain"/>
    <property type="match status" value="2"/>
</dbReference>
<dbReference type="OrthoDB" id="1465784at2"/>
<dbReference type="SMART" id="SM00028">
    <property type="entry name" value="TPR"/>
    <property type="match status" value="4"/>
</dbReference>
<feature type="signal peptide" evidence="4">
    <location>
        <begin position="1"/>
        <end position="24"/>
    </location>
</feature>
<dbReference type="EMBL" id="CP031188">
    <property type="protein sequence ID" value="AXG73725.1"/>
    <property type="molecule type" value="Genomic_DNA"/>
</dbReference>
<dbReference type="PANTHER" id="PTHR15704">
    <property type="entry name" value="SUPERKILLER 3 PROTEIN-RELATED"/>
    <property type="match status" value="1"/>
</dbReference>
<protein>
    <submittedName>
        <fullName evidence="5">Cytochrome C biosynthesis protein</fullName>
    </submittedName>
</protein>
<feature type="repeat" description="TPR" evidence="3">
    <location>
        <begin position="73"/>
        <end position="106"/>
    </location>
</feature>
<accession>A0A345HAW5</accession>
<evidence type="ECO:0000256" key="3">
    <source>
        <dbReference type="PROSITE-ProRule" id="PRU00339"/>
    </source>
</evidence>
<dbReference type="RefSeq" id="WP_114677484.1">
    <property type="nucleotide sequence ID" value="NZ_CP031188.1"/>
</dbReference>
<evidence type="ECO:0000313" key="5">
    <source>
        <dbReference type="EMBL" id="AXG73725.1"/>
    </source>
</evidence>
<dbReference type="Proteomes" id="UP000253951">
    <property type="component" value="Chromosome"/>
</dbReference>
<keyword evidence="6" id="KW-1185">Reference proteome</keyword>
<dbReference type="GO" id="GO:0055087">
    <property type="term" value="C:Ski complex"/>
    <property type="evidence" value="ECO:0007669"/>
    <property type="project" value="InterPro"/>
</dbReference>
<reference evidence="5 6" key="1">
    <citation type="submission" date="2018-07" db="EMBL/GenBank/DDBJ databases">
        <title>Complete genome sequence of Flavobacterium arcticum type strain SM1502T.</title>
        <authorList>
            <person name="Li Y."/>
            <person name="Li D.-D."/>
        </authorList>
    </citation>
    <scope>NUCLEOTIDE SEQUENCE [LARGE SCALE GENOMIC DNA]</scope>
    <source>
        <strain evidence="5 6">SM1502</strain>
    </source>
</reference>
<proteinExistence type="predicted"/>
<gene>
    <name evidence="5" type="ORF">DVK85_05550</name>
</gene>
<sequence>MNIKILFSGLALSGLLLYPVVIQAQQQEPDEIALANDEFENNFYEALKQKGIENYDKALQALQRCVALQPDNDAVYNEIGKNQLALRSFGDAERAFLKATQLDPANRWYWQGLYDVYYGIQNWNKAIPVVQKLTQWRKEFYEEDLVSLYMYTMQYDKALVLINSLDDKVGQSDKRAMYRAQIMQDDRFRKPKKESLEEAIKKNPKEESNYLELIYLYSESNQEAKAEEVAKKLEKEIPNSDWAQVSLFKFHLNNNEGGEAAKSLFRILESEKIDRKIKHRAFNEFLIFVNNNPQFNNDLAKAADYFEDDKEVNVPKEVGKFFFTKKDYARAGAYFEKSLAANADDIEAIELLLYTYEGNNQNELLLKKASSYIDLYPTHARLYYFAGVAANNLSQFKKAKDWLESGIDFVVEDAELEVSFTQQLARAFEGIGDVEGSDAYKRRIEGLLKLKKTK</sequence>
<name>A0A345HAW5_9FLAO</name>
<keyword evidence="4" id="KW-0732">Signal</keyword>
<dbReference type="InterPro" id="IPR019734">
    <property type="entry name" value="TPR_rpt"/>
</dbReference>
<dbReference type="PANTHER" id="PTHR15704:SF7">
    <property type="entry name" value="SUPERKILLER COMPLEX PROTEIN 3"/>
    <property type="match status" value="1"/>
</dbReference>
<dbReference type="PROSITE" id="PS50005">
    <property type="entry name" value="TPR"/>
    <property type="match status" value="1"/>
</dbReference>
<keyword evidence="1" id="KW-0677">Repeat</keyword>
<organism evidence="5 6">
    <name type="scientific">Flavobacterium arcticum</name>
    <dbReference type="NCBI Taxonomy" id="1784713"/>
    <lineage>
        <taxon>Bacteria</taxon>
        <taxon>Pseudomonadati</taxon>
        <taxon>Bacteroidota</taxon>
        <taxon>Flavobacteriia</taxon>
        <taxon>Flavobacteriales</taxon>
        <taxon>Flavobacteriaceae</taxon>
        <taxon>Flavobacterium</taxon>
    </lineage>
</organism>
<evidence type="ECO:0000256" key="2">
    <source>
        <dbReference type="ARBA" id="ARBA00022803"/>
    </source>
</evidence>